<dbReference type="Gene3D" id="3.40.50.410">
    <property type="entry name" value="von Willebrand factor, type A domain"/>
    <property type="match status" value="1"/>
</dbReference>
<comment type="subunit">
    <text evidence="6">Trimers composed of three different chains: alpha 1(VI), alpha 2(VI), and alpha 3(VI).</text>
</comment>
<evidence type="ECO:0000256" key="6">
    <source>
        <dbReference type="ARBA" id="ARBA00065069"/>
    </source>
</evidence>
<keyword evidence="5" id="KW-0130">Cell adhesion</keyword>
<evidence type="ECO:0000313" key="9">
    <source>
        <dbReference type="Proteomes" id="UP000694404"/>
    </source>
</evidence>
<dbReference type="GeneTree" id="ENSGT01030000235116"/>
<evidence type="ECO:0000256" key="1">
    <source>
        <dbReference type="ARBA" id="ARBA00004498"/>
    </source>
</evidence>
<dbReference type="Ensembl" id="ENSCABT00000015143.1">
    <property type="protein sequence ID" value="ENSCABP00000013811.1"/>
    <property type="gene ID" value="ENSCABG00000010329.1"/>
</dbReference>
<dbReference type="GO" id="GO:0005615">
    <property type="term" value="C:extracellular space"/>
    <property type="evidence" value="ECO:0007669"/>
    <property type="project" value="TreeGrafter"/>
</dbReference>
<dbReference type="Pfam" id="PF00092">
    <property type="entry name" value="VWA"/>
    <property type="match status" value="1"/>
</dbReference>
<keyword evidence="4" id="KW-0677">Repeat</keyword>
<dbReference type="PANTHER" id="PTHR24020:SF29">
    <property type="entry name" value="COLLAGEN ALPHA-2(VI) CHAIN"/>
    <property type="match status" value="1"/>
</dbReference>
<keyword evidence="9" id="KW-1185">Reference proteome</keyword>
<evidence type="ECO:0000256" key="5">
    <source>
        <dbReference type="ARBA" id="ARBA00022889"/>
    </source>
</evidence>
<evidence type="ECO:0000256" key="2">
    <source>
        <dbReference type="ARBA" id="ARBA00022525"/>
    </source>
</evidence>
<dbReference type="InterPro" id="IPR002035">
    <property type="entry name" value="VWF_A"/>
</dbReference>
<reference evidence="8" key="2">
    <citation type="submission" date="2025-09" db="UniProtKB">
        <authorList>
            <consortium name="Ensembl"/>
        </authorList>
    </citation>
    <scope>IDENTIFICATION</scope>
</reference>
<evidence type="ECO:0000256" key="3">
    <source>
        <dbReference type="ARBA" id="ARBA00022530"/>
    </source>
</evidence>
<comment type="subcellular location">
    <subcellularLocation>
        <location evidence="1">Secreted</location>
        <location evidence="1">Extracellular space</location>
        <location evidence="1">Extracellular matrix</location>
    </subcellularLocation>
</comment>
<dbReference type="GO" id="GO:0007155">
    <property type="term" value="P:cell adhesion"/>
    <property type="evidence" value="ECO:0007669"/>
    <property type="project" value="UniProtKB-KW"/>
</dbReference>
<name>A0A8C0GTD1_CHEAB</name>
<evidence type="ECO:0000313" key="8">
    <source>
        <dbReference type="Ensembl" id="ENSCABP00000013811.1"/>
    </source>
</evidence>
<proteinExistence type="predicted"/>
<dbReference type="InterPro" id="IPR036465">
    <property type="entry name" value="vWFA_dom_sf"/>
</dbReference>
<dbReference type="SMART" id="SM00327">
    <property type="entry name" value="VWA"/>
    <property type="match status" value="1"/>
</dbReference>
<evidence type="ECO:0000259" key="7">
    <source>
        <dbReference type="PROSITE" id="PS50234"/>
    </source>
</evidence>
<keyword evidence="3" id="KW-0272">Extracellular matrix</keyword>
<feature type="domain" description="VWFA" evidence="7">
    <location>
        <begin position="69"/>
        <end position="257"/>
    </location>
</feature>
<dbReference type="InterPro" id="IPR050525">
    <property type="entry name" value="ECM_Assembly_Org"/>
</dbReference>
<dbReference type="PANTHER" id="PTHR24020">
    <property type="entry name" value="COLLAGEN ALPHA"/>
    <property type="match status" value="1"/>
</dbReference>
<dbReference type="PROSITE" id="PS50234">
    <property type="entry name" value="VWFA"/>
    <property type="match status" value="1"/>
</dbReference>
<dbReference type="AlphaFoldDB" id="A0A8C0GTD1"/>
<dbReference type="FunFam" id="3.40.50.410:FF:000026">
    <property type="entry name" value="Collagen, type VI, alpha 1"/>
    <property type="match status" value="1"/>
</dbReference>
<dbReference type="Proteomes" id="UP000694404">
    <property type="component" value="Unplaced"/>
</dbReference>
<sequence length="286" mass="31683">MRTTLHLSALNFVCNFVAQPPSFVRSFCSSLQSALIPLCLSVLQSALIALSTCLLTPSKNSKKIDCPINVYFVIDTSESIALQTVPIQSLVEHMKQFIPAFINKLETEVYQNQVSITWHFGGLHFSDVVKIYSAFTNSKDVYITRLNGIEYIGRGTFTDCAISNMTNEILTHAIPAVNFAVVVTDGHVTGSPCGGMKMQAEKARDAGIKLFAVAPSQNIFEQGLREIANLPHELYRNNYATTKRGAIEVDEDTIDRIIQVMPQISCPEQRAAAGPDHRHQQQPLQR</sequence>
<keyword evidence="2" id="KW-0964">Secreted</keyword>
<dbReference type="SUPFAM" id="SSF53300">
    <property type="entry name" value="vWA-like"/>
    <property type="match status" value="1"/>
</dbReference>
<evidence type="ECO:0000256" key="4">
    <source>
        <dbReference type="ARBA" id="ARBA00022737"/>
    </source>
</evidence>
<organism evidence="8 9">
    <name type="scientific">Chelonoidis abingdonii</name>
    <name type="common">Abingdon island giant tortoise</name>
    <name type="synonym">Testudo abingdonii</name>
    <dbReference type="NCBI Taxonomy" id="106734"/>
    <lineage>
        <taxon>Eukaryota</taxon>
        <taxon>Metazoa</taxon>
        <taxon>Chordata</taxon>
        <taxon>Craniata</taxon>
        <taxon>Vertebrata</taxon>
        <taxon>Euteleostomi</taxon>
        <taxon>Archelosauria</taxon>
        <taxon>Testudinata</taxon>
        <taxon>Testudines</taxon>
        <taxon>Cryptodira</taxon>
        <taxon>Durocryptodira</taxon>
        <taxon>Testudinoidea</taxon>
        <taxon>Testudinidae</taxon>
        <taxon>Chelonoidis</taxon>
    </lineage>
</organism>
<accession>A0A8C0GTD1</accession>
<dbReference type="OMA" id="GHPCGGM"/>
<reference evidence="8" key="1">
    <citation type="submission" date="2025-08" db="UniProtKB">
        <authorList>
            <consortium name="Ensembl"/>
        </authorList>
    </citation>
    <scope>IDENTIFICATION</scope>
</reference>
<protein>
    <recommendedName>
        <fullName evidence="7">VWFA domain-containing protein</fullName>
    </recommendedName>
</protein>